<dbReference type="InterPro" id="IPR036101">
    <property type="entry name" value="CarD-like/TRCF_RID_sf"/>
</dbReference>
<comment type="caution">
    <text evidence="2">The sequence shown here is derived from an EMBL/GenBank/DDBJ whole genome shotgun (WGS) entry which is preliminary data.</text>
</comment>
<dbReference type="SUPFAM" id="SSF141259">
    <property type="entry name" value="CarD-like"/>
    <property type="match status" value="1"/>
</dbReference>
<dbReference type="InterPro" id="IPR003711">
    <property type="entry name" value="CarD-like/TRCF_RID"/>
</dbReference>
<sequence length="166" mass="18745">MYSVGDFVVHPGQGVCQVIDVSHQQSDSYCLVPLSKKHNTQITFPLAQEGRLRSVISQEDARSLIEEYPNVKLTVCEQKNASLEESYYKQAIREGSCEDVLRIAKTFRSRISQARSQNKRPSIYHQRIFKLASSRCLFELAAALQVSPDEIKDEFASKYGISLGIT</sequence>
<accession>A0AB38A6L9</accession>
<dbReference type="RefSeq" id="WP_002563273.1">
    <property type="nucleotide sequence ID" value="NZ_CALJSN010000006.1"/>
</dbReference>
<proteinExistence type="predicted"/>
<evidence type="ECO:0000259" key="1">
    <source>
        <dbReference type="Pfam" id="PF02559"/>
    </source>
</evidence>
<gene>
    <name evidence="2" type="ORF">SAMN04489746_0627</name>
</gene>
<dbReference type="EMBL" id="FNSH01000001">
    <property type="protein sequence ID" value="SEB56945.1"/>
    <property type="molecule type" value="Genomic_DNA"/>
</dbReference>
<name>A0AB38A6L9_9ACTN</name>
<dbReference type="Gene3D" id="1.20.58.1290">
    <property type="entry name" value="CarD-like, C-terminal domain"/>
    <property type="match status" value="1"/>
</dbReference>
<dbReference type="Gene3D" id="2.40.10.170">
    <property type="match status" value="1"/>
</dbReference>
<dbReference type="AlphaFoldDB" id="A0AB38A6L9"/>
<evidence type="ECO:0000313" key="3">
    <source>
        <dbReference type="Proteomes" id="UP000183687"/>
    </source>
</evidence>
<reference evidence="2 3" key="1">
    <citation type="submission" date="2016-10" db="EMBL/GenBank/DDBJ databases">
        <authorList>
            <person name="Varghese N."/>
            <person name="Submissions S."/>
        </authorList>
    </citation>
    <scope>NUCLEOTIDE SEQUENCE [LARGE SCALE GENOMIC DNA]</scope>
    <source>
        <strain evidence="2 3">DSM 20586</strain>
    </source>
</reference>
<organism evidence="2 3">
    <name type="scientific">Atopobium minutum</name>
    <dbReference type="NCBI Taxonomy" id="1381"/>
    <lineage>
        <taxon>Bacteria</taxon>
        <taxon>Bacillati</taxon>
        <taxon>Actinomycetota</taxon>
        <taxon>Coriobacteriia</taxon>
        <taxon>Coriobacteriales</taxon>
        <taxon>Atopobiaceae</taxon>
        <taxon>Atopobium</taxon>
    </lineage>
</organism>
<dbReference type="Pfam" id="PF02559">
    <property type="entry name" value="CarD_TRCF_RID"/>
    <property type="match status" value="1"/>
</dbReference>
<feature type="domain" description="CarD-like/TRCF RNAP-interacting" evidence="1">
    <location>
        <begin position="2"/>
        <end position="56"/>
    </location>
</feature>
<protein>
    <submittedName>
        <fullName evidence="2">Transcriptional regulator, CarD family</fullName>
    </submittedName>
</protein>
<evidence type="ECO:0000313" key="2">
    <source>
        <dbReference type="EMBL" id="SEB56945.1"/>
    </source>
</evidence>
<dbReference type="InterPro" id="IPR042215">
    <property type="entry name" value="CarD-like_C"/>
</dbReference>
<dbReference type="Proteomes" id="UP000183687">
    <property type="component" value="Unassembled WGS sequence"/>
</dbReference>